<reference evidence="2" key="1">
    <citation type="submission" date="2016-10" db="EMBL/GenBank/DDBJ databases">
        <authorList>
            <person name="Varghese N."/>
            <person name="Submissions S."/>
        </authorList>
    </citation>
    <scope>NUCLEOTIDE SEQUENCE [LARGE SCALE GENOMIC DNA]</scope>
    <source>
        <strain evidence="2">CGMCC 1.7062</strain>
    </source>
</reference>
<keyword evidence="2" id="KW-1185">Reference proteome</keyword>
<dbReference type="EMBL" id="FNVG01000018">
    <property type="protein sequence ID" value="SEG54360.1"/>
    <property type="molecule type" value="Genomic_DNA"/>
</dbReference>
<dbReference type="Proteomes" id="UP000236721">
    <property type="component" value="Unassembled WGS sequence"/>
</dbReference>
<evidence type="ECO:0000313" key="1">
    <source>
        <dbReference type="EMBL" id="SEG54360.1"/>
    </source>
</evidence>
<dbReference type="OrthoDB" id="6382787at2"/>
<accession>A0A1H6B181</accession>
<dbReference type="AlphaFoldDB" id="A0A1H6B181"/>
<sequence>MNEINFWNGNKSSYRQLYEFELLELLLNATQSSGTNTSIINDLTDYPSAEDEGNVFENGTDVLVTVKGNAKFAGKRFIELPYSITKDLLGQRIPFIRRSELNRFGNPAELRIAKCGVPETWVDAELYRQNEFNVIESGSFEDVFERLSDGEFDYVCFGANEALDIYENRVIDKDAIIMAPDVMIEYSFPLVFYVNADLPELAERLMAGFEEISRSGAFSELYSRYFGSFETKLSLDNRQRLLLNNPFIA</sequence>
<dbReference type="RefSeq" id="WP_103881518.1">
    <property type="nucleotide sequence ID" value="NZ_FNVG01000018.1"/>
</dbReference>
<organism evidence="1 2">
    <name type="scientific">Vibrio hangzhouensis</name>
    <dbReference type="NCBI Taxonomy" id="462991"/>
    <lineage>
        <taxon>Bacteria</taxon>
        <taxon>Pseudomonadati</taxon>
        <taxon>Pseudomonadota</taxon>
        <taxon>Gammaproteobacteria</taxon>
        <taxon>Vibrionales</taxon>
        <taxon>Vibrionaceae</taxon>
        <taxon>Vibrio</taxon>
    </lineage>
</organism>
<gene>
    <name evidence="1" type="ORF">SAMN04488244_11872</name>
</gene>
<protein>
    <submittedName>
        <fullName evidence="1">Extracellular solute-binding protein, family 3</fullName>
    </submittedName>
</protein>
<evidence type="ECO:0000313" key="2">
    <source>
        <dbReference type="Proteomes" id="UP000236721"/>
    </source>
</evidence>
<dbReference type="SUPFAM" id="SSF53850">
    <property type="entry name" value="Periplasmic binding protein-like II"/>
    <property type="match status" value="1"/>
</dbReference>
<dbReference type="Gene3D" id="3.40.190.10">
    <property type="entry name" value="Periplasmic binding protein-like II"/>
    <property type="match status" value="2"/>
</dbReference>
<name>A0A1H6B181_9VIBR</name>
<proteinExistence type="predicted"/>